<feature type="compositionally biased region" description="Low complexity" evidence="1">
    <location>
        <begin position="93"/>
        <end position="111"/>
    </location>
</feature>
<evidence type="ECO:0000256" key="1">
    <source>
        <dbReference type="SAM" id="MobiDB-lite"/>
    </source>
</evidence>
<feature type="region of interest" description="Disordered" evidence="1">
    <location>
        <begin position="93"/>
        <end position="152"/>
    </location>
</feature>
<proteinExistence type="predicted"/>
<dbReference type="EMBL" id="APWK03000036">
    <property type="protein sequence ID" value="PHH53828.1"/>
    <property type="molecule type" value="Genomic_DNA"/>
</dbReference>
<reference evidence="2 3" key="1">
    <citation type="journal article" date="2013" name="Fungal Biol.">
        <title>Analysis of microsatellite markers in the genome of the plant pathogen Ceratocystis fimbriata.</title>
        <authorList>
            <person name="Simpson M.C."/>
            <person name="Wilken P.M."/>
            <person name="Coetzee M.P."/>
            <person name="Wingfield M.J."/>
            <person name="Wingfield B.D."/>
        </authorList>
    </citation>
    <scope>NUCLEOTIDE SEQUENCE [LARGE SCALE GENOMIC DNA]</scope>
    <source>
        <strain evidence="2 3">CBS 114723</strain>
    </source>
</reference>
<protein>
    <submittedName>
        <fullName evidence="2">Uncharacterized protein</fullName>
    </submittedName>
</protein>
<evidence type="ECO:0000313" key="3">
    <source>
        <dbReference type="Proteomes" id="UP000222788"/>
    </source>
</evidence>
<name>A0A2C5X1Z0_9PEZI</name>
<organism evidence="2 3">
    <name type="scientific">Ceratocystis fimbriata CBS 114723</name>
    <dbReference type="NCBI Taxonomy" id="1035309"/>
    <lineage>
        <taxon>Eukaryota</taxon>
        <taxon>Fungi</taxon>
        <taxon>Dikarya</taxon>
        <taxon>Ascomycota</taxon>
        <taxon>Pezizomycotina</taxon>
        <taxon>Sordariomycetes</taxon>
        <taxon>Hypocreomycetidae</taxon>
        <taxon>Microascales</taxon>
        <taxon>Ceratocystidaceae</taxon>
        <taxon>Ceratocystis</taxon>
    </lineage>
</organism>
<evidence type="ECO:0000313" key="2">
    <source>
        <dbReference type="EMBL" id="PHH53828.1"/>
    </source>
</evidence>
<dbReference type="AlphaFoldDB" id="A0A2C5X1Z0"/>
<reference evidence="2 3" key="2">
    <citation type="journal article" date="2013" name="IMA Fungus">
        <title>IMA Genome-F 1: Ceratocystis fimbriata: Draft nuclear genome sequence for the plant pathogen, Ceratocystis fimbriata.</title>
        <authorList>
            <person name="Wilken P.M."/>
            <person name="Steenkamp E.T."/>
            <person name="Wingfield M.J."/>
            <person name="de Beer Z.W."/>
            <person name="Wingfield B.D."/>
        </authorList>
    </citation>
    <scope>NUCLEOTIDE SEQUENCE [LARGE SCALE GENOMIC DNA]</scope>
    <source>
        <strain evidence="2 3">CBS 114723</strain>
    </source>
</reference>
<feature type="compositionally biased region" description="Polar residues" evidence="1">
    <location>
        <begin position="129"/>
        <end position="142"/>
    </location>
</feature>
<sequence length="176" mass="18817">MCTHIRRDLACGHCKFLIHMFCANNRKNGRRCRRFVIHREYWGNTICRECQPQTAPTRYDAAGFKMPYPVKKRPPAAISTMRNSRSIAAATAAAAGPTTTTVSKSTSPTPSLVLALAGSSGPPSGSSSEFASNATGPGSGNNPGPDLYDTYDVSRPKTVVKSAGMTMQQPLPQIGV</sequence>
<comment type="caution">
    <text evidence="2">The sequence shown here is derived from an EMBL/GenBank/DDBJ whole genome shotgun (WGS) entry which is preliminary data.</text>
</comment>
<keyword evidence="3" id="KW-1185">Reference proteome</keyword>
<accession>A0A2C5X1Z0</accession>
<gene>
    <name evidence="2" type="ORF">CFIMG_008105RA00001</name>
</gene>
<dbReference type="Proteomes" id="UP000222788">
    <property type="component" value="Unassembled WGS sequence"/>
</dbReference>
<feature type="compositionally biased region" description="Low complexity" evidence="1">
    <location>
        <begin position="118"/>
        <end position="128"/>
    </location>
</feature>